<evidence type="ECO:0000256" key="1">
    <source>
        <dbReference type="SAM" id="SignalP"/>
    </source>
</evidence>
<proteinExistence type="predicted"/>
<feature type="chain" id="PRO_5018208002" evidence="1">
    <location>
        <begin position="20"/>
        <end position="202"/>
    </location>
</feature>
<comment type="caution">
    <text evidence="2">The sequence shown here is derived from an EMBL/GenBank/DDBJ whole genome shotgun (WGS) entry which is preliminary data.</text>
</comment>
<name>A0A3L9YBA5_9FLAO</name>
<organism evidence="2 3">
    <name type="scientific">Ulvibacter antarcticus</name>
    <dbReference type="NCBI Taxonomy" id="442714"/>
    <lineage>
        <taxon>Bacteria</taxon>
        <taxon>Pseudomonadati</taxon>
        <taxon>Bacteroidota</taxon>
        <taxon>Flavobacteriia</taxon>
        <taxon>Flavobacteriales</taxon>
        <taxon>Flavobacteriaceae</taxon>
        <taxon>Ulvibacter</taxon>
    </lineage>
</organism>
<keyword evidence="1" id="KW-0732">Signal</keyword>
<dbReference type="Proteomes" id="UP000271339">
    <property type="component" value="Unassembled WGS sequence"/>
</dbReference>
<keyword evidence="3" id="KW-1185">Reference proteome</keyword>
<dbReference type="RefSeq" id="WP_147437300.1">
    <property type="nucleotide sequence ID" value="NZ_REFC01000016.1"/>
</dbReference>
<evidence type="ECO:0000313" key="3">
    <source>
        <dbReference type="Proteomes" id="UP000271339"/>
    </source>
</evidence>
<dbReference type="AlphaFoldDB" id="A0A3L9YBA5"/>
<feature type="signal peptide" evidence="1">
    <location>
        <begin position="1"/>
        <end position="19"/>
    </location>
</feature>
<reference evidence="2 3" key="1">
    <citation type="submission" date="2018-10" db="EMBL/GenBank/DDBJ databases">
        <title>Genomic Encyclopedia of Archaeal and Bacterial Type Strains, Phase II (KMG-II): from individual species to whole genera.</title>
        <authorList>
            <person name="Goeker M."/>
        </authorList>
    </citation>
    <scope>NUCLEOTIDE SEQUENCE [LARGE SCALE GENOMIC DNA]</scope>
    <source>
        <strain evidence="2 3">DSM 23424</strain>
    </source>
</reference>
<sequence length="202" mass="22250">MKILAPFFVLLLISSTIYSQVGINTTEPTSTLDVAGTIRMRGMEPNDGEVIGETPLLATKILGLDDLGNFIEVEIDENVILKNNKISAIDRVVEIGSAPTFVLPVVSDIAMLILPGEPNEDYKVIRLNSIWPTMTMTGLLAGVDGQTIWLYPQTSDLIILRNSLLSLLGNRIEGSGNVLVEQYEMVQLMYDGVRGKWIIMQQ</sequence>
<protein>
    <submittedName>
        <fullName evidence="2">Uncharacterized protein</fullName>
    </submittedName>
</protein>
<gene>
    <name evidence="2" type="ORF">BXY75_3274</name>
</gene>
<dbReference type="OrthoDB" id="1433786at2"/>
<accession>A0A3L9YBA5</accession>
<dbReference type="EMBL" id="REFC01000016">
    <property type="protein sequence ID" value="RMA56757.1"/>
    <property type="molecule type" value="Genomic_DNA"/>
</dbReference>
<evidence type="ECO:0000313" key="2">
    <source>
        <dbReference type="EMBL" id="RMA56757.1"/>
    </source>
</evidence>